<dbReference type="OrthoDB" id="189997at2759"/>
<dbReference type="InterPro" id="IPR047801">
    <property type="entry name" value="Peptidase_C45"/>
</dbReference>
<reference evidence="2" key="2">
    <citation type="submission" date="2021-02" db="EMBL/GenBank/DDBJ databases">
        <title>Aspergillus puulaauensis MK2 genome sequence.</title>
        <authorList>
            <person name="Futagami T."/>
            <person name="Mori K."/>
            <person name="Kadooka C."/>
            <person name="Tanaka T."/>
        </authorList>
    </citation>
    <scope>NUCLEOTIDE SEQUENCE</scope>
    <source>
        <strain evidence="2">MK2</strain>
    </source>
</reference>
<dbReference type="NCBIfam" id="NF040521">
    <property type="entry name" value="C45_proenzyme"/>
    <property type="match status" value="1"/>
</dbReference>
<organism evidence="2 3">
    <name type="scientific">Aspergillus puulaauensis</name>
    <dbReference type="NCBI Taxonomy" id="1220207"/>
    <lineage>
        <taxon>Eukaryota</taxon>
        <taxon>Fungi</taxon>
        <taxon>Dikarya</taxon>
        <taxon>Ascomycota</taxon>
        <taxon>Pezizomycotina</taxon>
        <taxon>Eurotiomycetes</taxon>
        <taxon>Eurotiomycetidae</taxon>
        <taxon>Eurotiales</taxon>
        <taxon>Aspergillaceae</taxon>
        <taxon>Aspergillus</taxon>
    </lineage>
</organism>
<accession>A0A7R7XDV3</accession>
<dbReference type="PANTHER" id="PTHR34180:SF1">
    <property type="entry name" value="BETA-ALANYL-DOPAMINE_CARCININE HYDROLASE"/>
    <property type="match status" value="1"/>
</dbReference>
<name>A0A7R7XDV3_9EURO</name>
<keyword evidence="3" id="KW-1185">Reference proteome</keyword>
<evidence type="ECO:0000313" key="2">
    <source>
        <dbReference type="EMBL" id="BCS19534.1"/>
    </source>
</evidence>
<protein>
    <recommendedName>
        <fullName evidence="1">Peptidase C45 hydrolase domain-containing protein</fullName>
    </recommendedName>
</protein>
<dbReference type="InterPro" id="IPR005079">
    <property type="entry name" value="Peptidase_C45_hydrolase"/>
</dbReference>
<sequence length="357" mass="39216">MLQVTCQGTPSEIGYQHGHAAKAVISNAINFANSLIRGKTKKTAEELGALLAQLQQVIAQRWPRYYEEICGVAKGAERDVSEIIMLNTRTEFAYGLVEARDGCTTVYCKLPNGALQGQNWDFFTATKQNLIQLTIRQPGLPTIKMITEAGIIGKVGFNSAGVAVNYNALHLQGLRPTGLPSHLALRMALESTSPSEAYDRIVEQGGMAASAFIMVGSAHEAYGLEFSPTSLRKQVADSNGRLVHTNHCLTNHGGGARELDPLPDSWSRHGRMEQLLAGFDGTREAFARVWEDEDNYPFSICRAYQEGKSRGSTLFNIVYDHVRGDATVRIGRPNSPDETFALRFTEEDTRSAHEAKL</sequence>
<dbReference type="PANTHER" id="PTHR34180">
    <property type="entry name" value="PEPTIDASE C45"/>
    <property type="match status" value="1"/>
</dbReference>
<dbReference type="GeneID" id="64969539"/>
<evidence type="ECO:0000313" key="3">
    <source>
        <dbReference type="Proteomes" id="UP000654913"/>
    </source>
</evidence>
<feature type="domain" description="Peptidase C45 hydrolase" evidence="1">
    <location>
        <begin position="111"/>
        <end position="334"/>
    </location>
</feature>
<dbReference type="AlphaFoldDB" id="A0A7R7XDV3"/>
<proteinExistence type="predicted"/>
<dbReference type="Gene3D" id="1.10.10.2120">
    <property type="match status" value="1"/>
</dbReference>
<evidence type="ECO:0000259" key="1">
    <source>
        <dbReference type="Pfam" id="PF03417"/>
    </source>
</evidence>
<gene>
    <name evidence="2" type="ORF">APUU_12362A</name>
</gene>
<dbReference type="InterPro" id="IPR047794">
    <property type="entry name" value="C45_proenzyme-like"/>
</dbReference>
<dbReference type="Pfam" id="PF03417">
    <property type="entry name" value="AAT"/>
    <property type="match status" value="1"/>
</dbReference>
<dbReference type="Gene3D" id="3.60.60.10">
    <property type="entry name" value="Penicillin V Acylase, Chain A"/>
    <property type="match status" value="1"/>
</dbReference>
<reference evidence="2" key="1">
    <citation type="submission" date="2021-01" db="EMBL/GenBank/DDBJ databases">
        <authorList>
            <consortium name="Aspergillus puulaauensis MK2 genome sequencing consortium"/>
            <person name="Kazuki M."/>
            <person name="Futagami T."/>
        </authorList>
    </citation>
    <scope>NUCLEOTIDE SEQUENCE</scope>
    <source>
        <strain evidence="2">MK2</strain>
    </source>
</reference>
<dbReference type="EMBL" id="AP024443">
    <property type="protein sequence ID" value="BCS19534.1"/>
    <property type="molecule type" value="Genomic_DNA"/>
</dbReference>
<dbReference type="KEGG" id="apuu:APUU_12362A"/>
<dbReference type="FunFam" id="3.60.60.10:FF:000010">
    <property type="entry name" value="Acyl-coenzyme A:6-aminopenicillanic-acid-acyltransferase 40 kDa form"/>
    <property type="match status" value="1"/>
</dbReference>
<dbReference type="RefSeq" id="XP_041551728.1">
    <property type="nucleotide sequence ID" value="XM_041698555.1"/>
</dbReference>
<dbReference type="Proteomes" id="UP000654913">
    <property type="component" value="Chromosome 1"/>
</dbReference>